<accession>A0A1I0VJV5</accession>
<dbReference type="AlphaFoldDB" id="A0A1I0VJV5"/>
<name>A0A1I0VJV5_9PSEU</name>
<dbReference type="Proteomes" id="UP000243799">
    <property type="component" value="Unassembled WGS sequence"/>
</dbReference>
<dbReference type="InterPro" id="IPR002355">
    <property type="entry name" value="Cu_oxidase_Cu_BS"/>
</dbReference>
<dbReference type="Pfam" id="PF07732">
    <property type="entry name" value="Cu-oxidase_3"/>
    <property type="match status" value="1"/>
</dbReference>
<dbReference type="InterPro" id="IPR045087">
    <property type="entry name" value="Cu-oxidase_fam"/>
</dbReference>
<dbReference type="GO" id="GO:0051301">
    <property type="term" value="P:cell division"/>
    <property type="evidence" value="ECO:0007669"/>
    <property type="project" value="UniProtKB-KW"/>
</dbReference>
<evidence type="ECO:0000256" key="2">
    <source>
        <dbReference type="ARBA" id="ARBA00022723"/>
    </source>
</evidence>
<evidence type="ECO:0000256" key="1">
    <source>
        <dbReference type="ARBA" id="ARBA00010609"/>
    </source>
</evidence>
<keyword evidence="6" id="KW-0167">Capsid protein</keyword>
<dbReference type="InterPro" id="IPR011707">
    <property type="entry name" value="Cu-oxidase-like_N"/>
</dbReference>
<gene>
    <name evidence="6" type="ORF">SAMN05216266_101312</name>
</gene>
<keyword evidence="6" id="KW-0946">Virion</keyword>
<evidence type="ECO:0000256" key="3">
    <source>
        <dbReference type="ARBA" id="ARBA00023002"/>
    </source>
</evidence>
<dbReference type="RefSeq" id="WP_245788070.1">
    <property type="nucleotide sequence ID" value="NZ_FOKG01000001.1"/>
</dbReference>
<dbReference type="CDD" id="cd13890">
    <property type="entry name" value="CuRO_3_CueO_FtsP"/>
    <property type="match status" value="1"/>
</dbReference>
<evidence type="ECO:0000259" key="4">
    <source>
        <dbReference type="Pfam" id="PF07731"/>
    </source>
</evidence>
<keyword evidence="6" id="KW-0131">Cell cycle</keyword>
<dbReference type="InterPro" id="IPR011706">
    <property type="entry name" value="Cu-oxidase_C"/>
</dbReference>
<dbReference type="InterPro" id="IPR008972">
    <property type="entry name" value="Cupredoxin"/>
</dbReference>
<keyword evidence="6" id="KW-0132">Cell division</keyword>
<evidence type="ECO:0000313" key="7">
    <source>
        <dbReference type="Proteomes" id="UP000243799"/>
    </source>
</evidence>
<evidence type="ECO:0000313" key="6">
    <source>
        <dbReference type="EMBL" id="SFA76789.1"/>
    </source>
</evidence>
<dbReference type="PROSITE" id="PS00080">
    <property type="entry name" value="MULTICOPPER_OXIDASE2"/>
    <property type="match status" value="1"/>
</dbReference>
<dbReference type="PANTHER" id="PTHR48267:SF1">
    <property type="entry name" value="BILIRUBIN OXIDASE"/>
    <property type="match status" value="1"/>
</dbReference>
<keyword evidence="2" id="KW-0479">Metal-binding</keyword>
<dbReference type="CDD" id="cd04232">
    <property type="entry name" value="CuRO_1_CueO_FtsP"/>
    <property type="match status" value="1"/>
</dbReference>
<dbReference type="GO" id="GO:0005507">
    <property type="term" value="F:copper ion binding"/>
    <property type="evidence" value="ECO:0007669"/>
    <property type="project" value="InterPro"/>
</dbReference>
<feature type="domain" description="Plastocyanin-like" evidence="4">
    <location>
        <begin position="398"/>
        <end position="507"/>
    </location>
</feature>
<sequence>MKANPAWPRRVWRRRGPFGKLVLLLVLALVPAGVFVAGAFAVTYLNSKTSNVGELAFDNPVAVPPVLEPRVDADGRKHFDLRLQTGRSELLPGRSTETWGVNGAYLGPTIRARTGDDVTMHVRNDLPEASSLHWHGMRLPAKMDGGPHQEVAPGATWSPHWTVKQPAASLWYHPHPHGKTAKHVYRGVSGMFLVDDAESDGLELPDEYGVDDIPLVIQDKKFTEDGELASGNESILDESVSGETGILGDTILVNGTHDPHFQASRTLTRLRVLNGSPARIYNLGFDDGRSFRVIGTDSGLLPAPQERERVVVSPGERVELLVRLEPGESPVLRSFPGGVGAGFPQDRLSGGDDTFDLIQLRAPTTLEPSQDIPEKLAEGERLTAPPDARVREFKLGGTSRINGERMDMARIDEVVPAGAIEVWEVRGGGNPHSFHIHDVAFRILDIDGEPPPAWLAGRKDTVYLPPGKRVRLVVEFGTDVDPEVPYMYHCHLLYHEDNGMMGQFVIVEPGREDEVPRTLDMDGHHHGHG</sequence>
<dbReference type="Gene3D" id="2.60.40.420">
    <property type="entry name" value="Cupredoxins - blue copper proteins"/>
    <property type="match status" value="3"/>
</dbReference>
<evidence type="ECO:0000259" key="5">
    <source>
        <dbReference type="Pfam" id="PF07732"/>
    </source>
</evidence>
<dbReference type="CDD" id="cd13867">
    <property type="entry name" value="CuRO_2_CueO_FtsP"/>
    <property type="match status" value="1"/>
</dbReference>
<dbReference type="SUPFAM" id="SSF49503">
    <property type="entry name" value="Cupredoxins"/>
    <property type="match status" value="3"/>
</dbReference>
<keyword evidence="3" id="KW-0560">Oxidoreductase</keyword>
<dbReference type="EMBL" id="FOKG01000001">
    <property type="protein sequence ID" value="SFA76789.1"/>
    <property type="molecule type" value="Genomic_DNA"/>
</dbReference>
<dbReference type="PANTHER" id="PTHR48267">
    <property type="entry name" value="CUPREDOXIN SUPERFAMILY PROTEIN"/>
    <property type="match status" value="1"/>
</dbReference>
<dbReference type="Pfam" id="PF07731">
    <property type="entry name" value="Cu-oxidase_2"/>
    <property type="match status" value="1"/>
</dbReference>
<reference evidence="7" key="1">
    <citation type="submission" date="2016-10" db="EMBL/GenBank/DDBJ databases">
        <authorList>
            <person name="Varghese N."/>
            <person name="Submissions S."/>
        </authorList>
    </citation>
    <scope>NUCLEOTIDE SEQUENCE [LARGE SCALE GENOMIC DNA]</scope>
    <source>
        <strain evidence="7">CGMCC 4.3568</strain>
    </source>
</reference>
<feature type="domain" description="Plastocyanin-like" evidence="5">
    <location>
        <begin position="86"/>
        <end position="198"/>
    </location>
</feature>
<dbReference type="GO" id="GO:0016491">
    <property type="term" value="F:oxidoreductase activity"/>
    <property type="evidence" value="ECO:0007669"/>
    <property type="project" value="UniProtKB-KW"/>
</dbReference>
<dbReference type="STRING" id="490629.SAMN05216266_101312"/>
<protein>
    <submittedName>
        <fullName evidence="6">Multicopper oxidase with three cupredoxin domains (Includes cell division protein FtsP and spore coat protein CotA)</fullName>
    </submittedName>
</protein>
<comment type="similarity">
    <text evidence="1">Belongs to the multicopper oxidase family.</text>
</comment>
<organism evidence="6 7">
    <name type="scientific">Amycolatopsis marina</name>
    <dbReference type="NCBI Taxonomy" id="490629"/>
    <lineage>
        <taxon>Bacteria</taxon>
        <taxon>Bacillati</taxon>
        <taxon>Actinomycetota</taxon>
        <taxon>Actinomycetes</taxon>
        <taxon>Pseudonocardiales</taxon>
        <taxon>Pseudonocardiaceae</taxon>
        <taxon>Amycolatopsis</taxon>
    </lineage>
</organism>
<keyword evidence="7" id="KW-1185">Reference proteome</keyword>
<proteinExistence type="inferred from homology"/>